<sequence>MKAVFLDRGSFPESIKIRLSNKVTEFVEYENTQPEEVAERIKDAHIVLSNKILLNEGSLNQATNLQLVQVMATGTNNVDKAACERNNIKVQNVEGYSTITVPEHTFSMLLALRRNLFSYTQDVENGKWASSEHFCFLDYPIQDLSSTTMVIIGGGSLGKRVANIAEAFGMEVIFAERKGAETIRDGYVPFESALPQADVISLHCTLTEETTNLIGKAQFDLMKSNSILLNISRGGIVNEEALLGALQNKQIAGAAFDVATQEPMPLDHPLQKLSQLPNFLLTPHVAWASNEAMQKLVDIATAKITTFIDGLNNK</sequence>
<proteinExistence type="inferred from homology"/>
<gene>
    <name evidence="7" type="ORF">OFY17_07710</name>
</gene>
<dbReference type="InterPro" id="IPR006140">
    <property type="entry name" value="D-isomer_DH_NAD-bd"/>
</dbReference>
<evidence type="ECO:0000313" key="8">
    <source>
        <dbReference type="Proteomes" id="UP001209713"/>
    </source>
</evidence>
<evidence type="ECO:0000256" key="1">
    <source>
        <dbReference type="ARBA" id="ARBA00005854"/>
    </source>
</evidence>
<comment type="similarity">
    <text evidence="1 4">Belongs to the D-isomer specific 2-hydroxyacid dehydrogenase family.</text>
</comment>
<dbReference type="InterPro" id="IPR006139">
    <property type="entry name" value="D-isomer_2_OHA_DH_cat_dom"/>
</dbReference>
<evidence type="ECO:0000259" key="6">
    <source>
        <dbReference type="Pfam" id="PF02826"/>
    </source>
</evidence>
<comment type="caution">
    <text evidence="7">The sequence shown here is derived from an EMBL/GenBank/DDBJ whole genome shotgun (WGS) entry which is preliminary data.</text>
</comment>
<dbReference type="PANTHER" id="PTHR43761">
    <property type="entry name" value="D-ISOMER SPECIFIC 2-HYDROXYACID DEHYDROGENASE FAMILY PROTEIN (AFU_ORTHOLOGUE AFUA_1G13630)"/>
    <property type="match status" value="1"/>
</dbReference>
<dbReference type="PANTHER" id="PTHR43761:SF1">
    <property type="entry name" value="D-ISOMER SPECIFIC 2-HYDROXYACID DEHYDROGENASE CATALYTIC DOMAIN-CONTAINING PROTEIN-RELATED"/>
    <property type="match status" value="1"/>
</dbReference>
<evidence type="ECO:0000256" key="4">
    <source>
        <dbReference type="RuleBase" id="RU003719"/>
    </source>
</evidence>
<dbReference type="Pfam" id="PF02826">
    <property type="entry name" value="2-Hacid_dh_C"/>
    <property type="match status" value="1"/>
</dbReference>
<dbReference type="InterPro" id="IPR036291">
    <property type="entry name" value="NAD(P)-bd_dom_sf"/>
</dbReference>
<feature type="domain" description="D-isomer specific 2-hydroxyacid dehydrogenase catalytic" evidence="5">
    <location>
        <begin position="21"/>
        <end position="310"/>
    </location>
</feature>
<dbReference type="InterPro" id="IPR029753">
    <property type="entry name" value="D-isomer_DH_CS"/>
</dbReference>
<keyword evidence="2 4" id="KW-0560">Oxidoreductase</keyword>
<name>A0ABT2YSA5_9GAMM</name>
<evidence type="ECO:0000313" key="7">
    <source>
        <dbReference type="EMBL" id="MCV2402768.1"/>
    </source>
</evidence>
<dbReference type="Gene3D" id="3.40.50.720">
    <property type="entry name" value="NAD(P)-binding Rossmann-like Domain"/>
    <property type="match status" value="2"/>
</dbReference>
<dbReference type="SUPFAM" id="SSF51735">
    <property type="entry name" value="NAD(P)-binding Rossmann-fold domains"/>
    <property type="match status" value="1"/>
</dbReference>
<reference evidence="7 8" key="1">
    <citation type="submission" date="2022-10" db="EMBL/GenBank/DDBJ databases">
        <title>Marinomonas transparenta sp. nov. and Marinomonas sargassi sp. nov., isolated from marine alga (Sargassum natans (L.) Gaillon).</title>
        <authorList>
            <person name="Wang Y."/>
        </authorList>
    </citation>
    <scope>NUCLEOTIDE SEQUENCE [LARGE SCALE GENOMIC DNA]</scope>
    <source>
        <strain evidence="7 8">C2222</strain>
    </source>
</reference>
<organism evidence="7 8">
    <name type="scientific">Marinomonas sargassi</name>
    <dbReference type="NCBI Taxonomy" id="2984494"/>
    <lineage>
        <taxon>Bacteria</taxon>
        <taxon>Pseudomonadati</taxon>
        <taxon>Pseudomonadota</taxon>
        <taxon>Gammaproteobacteria</taxon>
        <taxon>Oceanospirillales</taxon>
        <taxon>Oceanospirillaceae</taxon>
        <taxon>Marinomonas</taxon>
    </lineage>
</organism>
<dbReference type="Proteomes" id="UP001209713">
    <property type="component" value="Unassembled WGS sequence"/>
</dbReference>
<feature type="domain" description="D-isomer specific 2-hydroxyacid dehydrogenase NAD-binding" evidence="6">
    <location>
        <begin position="106"/>
        <end position="286"/>
    </location>
</feature>
<dbReference type="CDD" id="cd12162">
    <property type="entry name" value="2-Hacid_dh_4"/>
    <property type="match status" value="1"/>
</dbReference>
<dbReference type="Pfam" id="PF00389">
    <property type="entry name" value="2-Hacid_dh"/>
    <property type="match status" value="1"/>
</dbReference>
<dbReference type="EMBL" id="JAOVZB010000003">
    <property type="protein sequence ID" value="MCV2402768.1"/>
    <property type="molecule type" value="Genomic_DNA"/>
</dbReference>
<accession>A0ABT2YSA5</accession>
<dbReference type="RefSeq" id="WP_263530150.1">
    <property type="nucleotide sequence ID" value="NZ_JAOVZB010000003.1"/>
</dbReference>
<dbReference type="InterPro" id="IPR050418">
    <property type="entry name" value="D-iso_2-hydroxyacid_DH_PdxB"/>
</dbReference>
<keyword evidence="3" id="KW-0520">NAD</keyword>
<evidence type="ECO:0000256" key="2">
    <source>
        <dbReference type="ARBA" id="ARBA00023002"/>
    </source>
</evidence>
<evidence type="ECO:0000259" key="5">
    <source>
        <dbReference type="Pfam" id="PF00389"/>
    </source>
</evidence>
<keyword evidence="8" id="KW-1185">Reference proteome</keyword>
<dbReference type="SUPFAM" id="SSF52283">
    <property type="entry name" value="Formate/glycerate dehydrogenase catalytic domain-like"/>
    <property type="match status" value="1"/>
</dbReference>
<protein>
    <submittedName>
        <fullName evidence="7">D-2-hydroxyacid dehydrogenase</fullName>
    </submittedName>
</protein>
<evidence type="ECO:0000256" key="3">
    <source>
        <dbReference type="ARBA" id="ARBA00023027"/>
    </source>
</evidence>
<dbReference type="PROSITE" id="PS00671">
    <property type="entry name" value="D_2_HYDROXYACID_DH_3"/>
    <property type="match status" value="1"/>
</dbReference>